<evidence type="ECO:0000259" key="5">
    <source>
        <dbReference type="Pfam" id="PF12766"/>
    </source>
</evidence>
<dbReference type="RefSeq" id="WP_419580335.1">
    <property type="nucleotide sequence ID" value="NZ_CP036432.1"/>
</dbReference>
<evidence type="ECO:0000256" key="2">
    <source>
        <dbReference type="ARBA" id="ARBA00022630"/>
    </source>
</evidence>
<keyword evidence="7" id="KW-1185">Reference proteome</keyword>
<dbReference type="InterPro" id="IPR024624">
    <property type="entry name" value="Pyridox_Oxase_Alr4036_FMN-bd"/>
</dbReference>
<evidence type="ECO:0000256" key="3">
    <source>
        <dbReference type="ARBA" id="ARBA00022643"/>
    </source>
</evidence>
<dbReference type="PANTHER" id="PTHR10851:SF3">
    <property type="entry name" value="PYRIDOXINE_PYRIDOXAMINE 5'-PHOSPHATE OXIDASE 2"/>
    <property type="match status" value="1"/>
</dbReference>
<keyword evidence="2" id="KW-0285">Flavoprotein</keyword>
<dbReference type="Proteomes" id="UP000318081">
    <property type="component" value="Chromosome"/>
</dbReference>
<sequence>MALCSAFDRLLQSDQPLAELDALIWKTLCGGAESSQHPWNLGTFSTIDLPDGTIPHPKCRTVVLRHADPPRRAIDFYTDVRSDKIDQLDAAGSPAPVCWLFYDPASKIQLRLDGTAEVIDRDQADEAWRQTTPDSRASYLSICPPGERVNDPQPPSTTDRFVTREESERGRENFRIVRTTVRHADWLYLRRRGHVRSVIDYEAAGGIDAFWVVP</sequence>
<protein>
    <submittedName>
        <fullName evidence="6">Pyridoxamine 5'-phosphate oxidase</fullName>
    </submittedName>
</protein>
<organism evidence="6 7">
    <name type="scientific">Stieleria magnilauensis</name>
    <dbReference type="NCBI Taxonomy" id="2527963"/>
    <lineage>
        <taxon>Bacteria</taxon>
        <taxon>Pseudomonadati</taxon>
        <taxon>Planctomycetota</taxon>
        <taxon>Planctomycetia</taxon>
        <taxon>Pirellulales</taxon>
        <taxon>Pirellulaceae</taxon>
        <taxon>Stieleria</taxon>
    </lineage>
</organism>
<evidence type="ECO:0000313" key="7">
    <source>
        <dbReference type="Proteomes" id="UP000318081"/>
    </source>
</evidence>
<keyword evidence="3" id="KW-0288">FMN</keyword>
<proteinExistence type="predicted"/>
<evidence type="ECO:0000256" key="4">
    <source>
        <dbReference type="ARBA" id="ARBA00023002"/>
    </source>
</evidence>
<evidence type="ECO:0000256" key="1">
    <source>
        <dbReference type="ARBA" id="ARBA00001917"/>
    </source>
</evidence>
<dbReference type="InterPro" id="IPR012349">
    <property type="entry name" value="Split_barrel_FMN-bd"/>
</dbReference>
<gene>
    <name evidence="6" type="ORF">TBK1r_50220</name>
</gene>
<dbReference type="PANTHER" id="PTHR10851">
    <property type="entry name" value="PYRIDOXINE-5-PHOSPHATE OXIDASE"/>
    <property type="match status" value="1"/>
</dbReference>
<dbReference type="Pfam" id="PF12766">
    <property type="entry name" value="Pyridox_oxase_2"/>
    <property type="match status" value="1"/>
</dbReference>
<comment type="cofactor">
    <cofactor evidence="1">
        <name>FMN</name>
        <dbReference type="ChEBI" id="CHEBI:58210"/>
    </cofactor>
</comment>
<dbReference type="EMBL" id="CP036432">
    <property type="protein sequence ID" value="QDV86005.1"/>
    <property type="molecule type" value="Genomic_DNA"/>
</dbReference>
<evidence type="ECO:0000313" key="6">
    <source>
        <dbReference type="EMBL" id="QDV86005.1"/>
    </source>
</evidence>
<keyword evidence="4" id="KW-0560">Oxidoreductase</keyword>
<name>A0ABX5XYJ0_9BACT</name>
<feature type="domain" description="Pyridoxamine 5'-phosphate oxidase Alr4036 family FMN-binding" evidence="5">
    <location>
        <begin position="34"/>
        <end position="119"/>
    </location>
</feature>
<reference evidence="6 7" key="1">
    <citation type="submission" date="2019-02" db="EMBL/GenBank/DDBJ databases">
        <title>Deep-cultivation of Planctomycetes and their phenomic and genomic characterization uncovers novel biology.</title>
        <authorList>
            <person name="Wiegand S."/>
            <person name="Jogler M."/>
            <person name="Boedeker C."/>
            <person name="Pinto D."/>
            <person name="Vollmers J."/>
            <person name="Rivas-Marin E."/>
            <person name="Kohn T."/>
            <person name="Peeters S.H."/>
            <person name="Heuer A."/>
            <person name="Rast P."/>
            <person name="Oberbeckmann S."/>
            <person name="Bunk B."/>
            <person name="Jeske O."/>
            <person name="Meyerdierks A."/>
            <person name="Storesund J.E."/>
            <person name="Kallscheuer N."/>
            <person name="Luecker S."/>
            <person name="Lage O.M."/>
            <person name="Pohl T."/>
            <person name="Merkel B.J."/>
            <person name="Hornburger P."/>
            <person name="Mueller R.-W."/>
            <person name="Bruemmer F."/>
            <person name="Labrenz M."/>
            <person name="Spormann A.M."/>
            <person name="Op den Camp H."/>
            <person name="Overmann J."/>
            <person name="Amann R."/>
            <person name="Jetten M.S.M."/>
            <person name="Mascher T."/>
            <person name="Medema M.H."/>
            <person name="Devos D.P."/>
            <person name="Kaster A.-K."/>
            <person name="Ovreas L."/>
            <person name="Rohde M."/>
            <person name="Galperin M.Y."/>
            <person name="Jogler C."/>
        </authorList>
    </citation>
    <scope>NUCLEOTIDE SEQUENCE [LARGE SCALE GENOMIC DNA]</scope>
    <source>
        <strain evidence="6 7">TBK1r</strain>
    </source>
</reference>
<accession>A0ABX5XYJ0</accession>
<dbReference type="Gene3D" id="2.30.110.10">
    <property type="entry name" value="Electron Transport, Fmn-binding Protein, Chain A"/>
    <property type="match status" value="1"/>
</dbReference>
<dbReference type="SUPFAM" id="SSF50475">
    <property type="entry name" value="FMN-binding split barrel"/>
    <property type="match status" value="1"/>
</dbReference>
<dbReference type="InterPro" id="IPR000659">
    <property type="entry name" value="Pyridox_Oxase"/>
</dbReference>